<dbReference type="PROSITE" id="PS50048">
    <property type="entry name" value="ZN2_CY6_FUNGAL_2"/>
    <property type="match status" value="1"/>
</dbReference>
<evidence type="ECO:0000256" key="6">
    <source>
        <dbReference type="ARBA" id="ARBA00023163"/>
    </source>
</evidence>
<keyword evidence="2" id="KW-0479">Metal-binding</keyword>
<dbReference type="InterPro" id="IPR052202">
    <property type="entry name" value="Yeast_MetPath_Reg"/>
</dbReference>
<dbReference type="InterPro" id="IPR036864">
    <property type="entry name" value="Zn2-C6_fun-type_DNA-bd_sf"/>
</dbReference>
<sequence length="537" mass="60576">MGKGTRASTACARCYKRKKKCSRDFPTCSECAQAGVNCIGLDRGTESELPRSIVSFLEDAVAKLELERHRYGPPSISDRQSELFDPGSVEAPRTIASSSDGHDLQALYSLSMFSASTSFPYKAFNPNPRDVHPYYRTFFMGAELPYPLAFTVKRPVHAPRCNNSTELTKLPPGVTEALFSTYTDRILPQYPVYTLEEVASLQSKYVSAATDCTLLTPIEQFTASMILAISVLSTRSKDYRKLASLAESLRRDAYARVGYGANIAQPTITSVQQLLLVAQYGFLLPSSTNLWQVVGDAMKTALGLGLHQEAPHHYGLDQETIQFRRRLFWVLYVLERSVAITSHRPYAVAGDMIGTALPEMSNESIPKEPGHYSCYFISFKDRVRVIRIQSELCSINIGKRVILTPSSAYDRWMQEMERRIHELTQTEHTKGFRIMAWQCLILLHMPCAHNPSPSPESTIKCFNAAVELSSGYWELVQSDFVDYPWHGVHKCYEAGMLILYHLWYSASVIRQHYSTRQIFEAVNNLSGFFVCMNFSSE</sequence>
<keyword evidence="3" id="KW-0862">Zinc</keyword>
<keyword evidence="4" id="KW-0805">Transcription regulation</keyword>
<evidence type="ECO:0000256" key="7">
    <source>
        <dbReference type="ARBA" id="ARBA00023242"/>
    </source>
</evidence>
<dbReference type="SMART" id="SM00906">
    <property type="entry name" value="Fungal_trans"/>
    <property type="match status" value="1"/>
</dbReference>
<dbReference type="GO" id="GO:0043565">
    <property type="term" value="F:sequence-specific DNA binding"/>
    <property type="evidence" value="ECO:0007669"/>
    <property type="project" value="TreeGrafter"/>
</dbReference>
<evidence type="ECO:0000256" key="2">
    <source>
        <dbReference type="ARBA" id="ARBA00022723"/>
    </source>
</evidence>
<protein>
    <recommendedName>
        <fullName evidence="8">Zn(2)-C6 fungal-type domain-containing protein</fullName>
    </recommendedName>
</protein>
<dbReference type="GO" id="GO:0005634">
    <property type="term" value="C:nucleus"/>
    <property type="evidence" value="ECO:0007669"/>
    <property type="project" value="UniProtKB-SubCell"/>
</dbReference>
<comment type="subcellular location">
    <subcellularLocation>
        <location evidence="1">Nucleus</location>
    </subcellularLocation>
</comment>
<organism evidence="9 10">
    <name type="scientific">Aaosphaeria arxii CBS 175.79</name>
    <dbReference type="NCBI Taxonomy" id="1450172"/>
    <lineage>
        <taxon>Eukaryota</taxon>
        <taxon>Fungi</taxon>
        <taxon>Dikarya</taxon>
        <taxon>Ascomycota</taxon>
        <taxon>Pezizomycotina</taxon>
        <taxon>Dothideomycetes</taxon>
        <taxon>Pleosporomycetidae</taxon>
        <taxon>Pleosporales</taxon>
        <taxon>Pleosporales incertae sedis</taxon>
        <taxon>Aaosphaeria</taxon>
    </lineage>
</organism>
<evidence type="ECO:0000259" key="8">
    <source>
        <dbReference type="PROSITE" id="PS50048"/>
    </source>
</evidence>
<dbReference type="OrthoDB" id="3799246at2759"/>
<evidence type="ECO:0000256" key="4">
    <source>
        <dbReference type="ARBA" id="ARBA00023015"/>
    </source>
</evidence>
<dbReference type="GeneID" id="54278221"/>
<evidence type="ECO:0000313" key="10">
    <source>
        <dbReference type="Proteomes" id="UP000799778"/>
    </source>
</evidence>
<evidence type="ECO:0000256" key="3">
    <source>
        <dbReference type="ARBA" id="ARBA00022833"/>
    </source>
</evidence>
<dbReference type="PANTHER" id="PTHR47782">
    <property type="entry name" value="ZN(II)2CYS6 TRANSCRIPTION FACTOR (EUROFUNG)-RELATED"/>
    <property type="match status" value="1"/>
</dbReference>
<dbReference type="GO" id="GO:0000981">
    <property type="term" value="F:DNA-binding transcription factor activity, RNA polymerase II-specific"/>
    <property type="evidence" value="ECO:0007669"/>
    <property type="project" value="InterPro"/>
</dbReference>
<dbReference type="Pfam" id="PF00172">
    <property type="entry name" value="Zn_clus"/>
    <property type="match status" value="1"/>
</dbReference>
<proteinExistence type="predicted"/>
<reference evidence="9" key="1">
    <citation type="journal article" date="2020" name="Stud. Mycol.">
        <title>101 Dothideomycetes genomes: a test case for predicting lifestyles and emergence of pathogens.</title>
        <authorList>
            <person name="Haridas S."/>
            <person name="Albert R."/>
            <person name="Binder M."/>
            <person name="Bloem J."/>
            <person name="Labutti K."/>
            <person name="Salamov A."/>
            <person name="Andreopoulos B."/>
            <person name="Baker S."/>
            <person name="Barry K."/>
            <person name="Bills G."/>
            <person name="Bluhm B."/>
            <person name="Cannon C."/>
            <person name="Castanera R."/>
            <person name="Culley D."/>
            <person name="Daum C."/>
            <person name="Ezra D."/>
            <person name="Gonzalez J."/>
            <person name="Henrissat B."/>
            <person name="Kuo A."/>
            <person name="Liang C."/>
            <person name="Lipzen A."/>
            <person name="Lutzoni F."/>
            <person name="Magnuson J."/>
            <person name="Mondo S."/>
            <person name="Nolan M."/>
            <person name="Ohm R."/>
            <person name="Pangilinan J."/>
            <person name="Park H.-J."/>
            <person name="Ramirez L."/>
            <person name="Alfaro M."/>
            <person name="Sun H."/>
            <person name="Tritt A."/>
            <person name="Yoshinaga Y."/>
            <person name="Zwiers L.-H."/>
            <person name="Turgeon B."/>
            <person name="Goodwin S."/>
            <person name="Spatafora J."/>
            <person name="Crous P."/>
            <person name="Grigoriev I."/>
        </authorList>
    </citation>
    <scope>NUCLEOTIDE SEQUENCE</scope>
    <source>
        <strain evidence="9">CBS 175.79</strain>
    </source>
</reference>
<dbReference type="Proteomes" id="UP000799778">
    <property type="component" value="Unassembled WGS sequence"/>
</dbReference>
<dbReference type="InterPro" id="IPR001138">
    <property type="entry name" value="Zn2Cys6_DnaBD"/>
</dbReference>
<feature type="domain" description="Zn(2)-C6 fungal-type" evidence="8">
    <location>
        <begin position="10"/>
        <end position="38"/>
    </location>
</feature>
<dbReference type="Gene3D" id="4.10.240.10">
    <property type="entry name" value="Zn(2)-C6 fungal-type DNA-binding domain"/>
    <property type="match status" value="1"/>
</dbReference>
<dbReference type="PANTHER" id="PTHR47782:SF1">
    <property type="entry name" value="PYRIMIDINE PATHWAY REGULATORY PROTEIN 1"/>
    <property type="match status" value="1"/>
</dbReference>
<dbReference type="GO" id="GO:0006351">
    <property type="term" value="P:DNA-templated transcription"/>
    <property type="evidence" value="ECO:0007669"/>
    <property type="project" value="InterPro"/>
</dbReference>
<accession>A0A6A5Y115</accession>
<dbReference type="Pfam" id="PF04082">
    <property type="entry name" value="Fungal_trans"/>
    <property type="match status" value="1"/>
</dbReference>
<keyword evidence="6" id="KW-0804">Transcription</keyword>
<gene>
    <name evidence="9" type="ORF">BU24DRAFT_114447</name>
</gene>
<dbReference type="EMBL" id="ML978067">
    <property type="protein sequence ID" value="KAF2019162.1"/>
    <property type="molecule type" value="Genomic_DNA"/>
</dbReference>
<dbReference type="RefSeq" id="XP_033387501.1">
    <property type="nucleotide sequence ID" value="XM_033520824.1"/>
</dbReference>
<dbReference type="InterPro" id="IPR007219">
    <property type="entry name" value="XnlR_reg_dom"/>
</dbReference>
<name>A0A6A5Y115_9PLEO</name>
<evidence type="ECO:0000256" key="5">
    <source>
        <dbReference type="ARBA" id="ARBA00023125"/>
    </source>
</evidence>
<keyword evidence="10" id="KW-1185">Reference proteome</keyword>
<dbReference type="CDD" id="cd12148">
    <property type="entry name" value="fungal_TF_MHR"/>
    <property type="match status" value="1"/>
</dbReference>
<dbReference type="CDD" id="cd00067">
    <property type="entry name" value="GAL4"/>
    <property type="match status" value="1"/>
</dbReference>
<evidence type="ECO:0000256" key="1">
    <source>
        <dbReference type="ARBA" id="ARBA00004123"/>
    </source>
</evidence>
<dbReference type="GO" id="GO:0008270">
    <property type="term" value="F:zinc ion binding"/>
    <property type="evidence" value="ECO:0007669"/>
    <property type="project" value="InterPro"/>
</dbReference>
<dbReference type="SUPFAM" id="SSF57701">
    <property type="entry name" value="Zn2/Cys6 DNA-binding domain"/>
    <property type="match status" value="1"/>
</dbReference>
<evidence type="ECO:0000313" key="9">
    <source>
        <dbReference type="EMBL" id="KAF2019162.1"/>
    </source>
</evidence>
<dbReference type="AlphaFoldDB" id="A0A6A5Y115"/>
<keyword evidence="7" id="KW-0539">Nucleus</keyword>
<dbReference type="GO" id="GO:0045944">
    <property type="term" value="P:positive regulation of transcription by RNA polymerase II"/>
    <property type="evidence" value="ECO:0007669"/>
    <property type="project" value="TreeGrafter"/>
</dbReference>
<dbReference type="SMART" id="SM00066">
    <property type="entry name" value="GAL4"/>
    <property type="match status" value="1"/>
</dbReference>
<keyword evidence="5" id="KW-0238">DNA-binding</keyword>